<evidence type="ECO:0000256" key="7">
    <source>
        <dbReference type="ARBA" id="ARBA00023016"/>
    </source>
</evidence>
<dbReference type="OrthoDB" id="3222at2759"/>
<evidence type="ECO:0000256" key="9">
    <source>
        <dbReference type="RuleBase" id="RU000477"/>
    </source>
</evidence>
<organism evidence="11 12">
    <name type="scientific">Hypsibius exemplaris</name>
    <name type="common">Freshwater tardigrade</name>
    <dbReference type="NCBI Taxonomy" id="2072580"/>
    <lineage>
        <taxon>Eukaryota</taxon>
        <taxon>Metazoa</taxon>
        <taxon>Ecdysozoa</taxon>
        <taxon>Tardigrada</taxon>
        <taxon>Eutardigrada</taxon>
        <taxon>Parachela</taxon>
        <taxon>Hypsibioidea</taxon>
        <taxon>Hypsibiidae</taxon>
        <taxon>Hypsibius</taxon>
    </lineage>
</organism>
<dbReference type="AlphaFoldDB" id="A0A1W0WEI8"/>
<evidence type="ECO:0000256" key="4">
    <source>
        <dbReference type="ARBA" id="ARBA00022475"/>
    </source>
</evidence>
<dbReference type="InterPro" id="IPR022357">
    <property type="entry name" value="MIP_CS"/>
</dbReference>
<keyword evidence="12" id="KW-1185">Reference proteome</keyword>
<feature type="transmembrane region" description="Helical" evidence="10">
    <location>
        <begin position="130"/>
        <end position="155"/>
    </location>
</feature>
<feature type="transmembrane region" description="Helical" evidence="10">
    <location>
        <begin position="210"/>
        <end position="233"/>
    </location>
</feature>
<dbReference type="Pfam" id="PF00230">
    <property type="entry name" value="MIP"/>
    <property type="match status" value="1"/>
</dbReference>
<evidence type="ECO:0000313" key="11">
    <source>
        <dbReference type="EMBL" id="OQV13592.1"/>
    </source>
</evidence>
<dbReference type="GO" id="GO:0005886">
    <property type="term" value="C:plasma membrane"/>
    <property type="evidence" value="ECO:0007669"/>
    <property type="project" value="UniProtKB-SubCell"/>
</dbReference>
<evidence type="ECO:0000256" key="1">
    <source>
        <dbReference type="ARBA" id="ARBA00004651"/>
    </source>
</evidence>
<comment type="caution">
    <text evidence="11">The sequence shown here is derived from an EMBL/GenBank/DDBJ whole genome shotgun (WGS) entry which is preliminary data.</text>
</comment>
<dbReference type="NCBIfam" id="TIGR00861">
    <property type="entry name" value="MIP"/>
    <property type="match status" value="1"/>
</dbReference>
<feature type="transmembrane region" description="Helical" evidence="10">
    <location>
        <begin position="46"/>
        <end position="67"/>
    </location>
</feature>
<sequence>MWTDELRTFPFWKAIAAEFLGTGFLVFVGCAAAVSSNPAASVDSFVARVAFTFGLTVATLVWCTAAASGGHINPAVTMAVMVTRKISLLRGAFYIVAQCGGAIAGAGLLSAATSEAINAGPFGCNGFPDYIGAGQAILMEAMITFVLVFTVFATCDDKRKDLQGSGPLAIGIAVLVAHLGMIPLSGSGMNPARSLGPAVIRGGPCWSNHYVYWVGPLVGGVIGGLVYELIFAADAGAAKVRRFFSPTESHTEYRDDERIIG</sequence>
<proteinExistence type="inferred from homology"/>
<dbReference type="PRINTS" id="PR00783">
    <property type="entry name" value="MINTRINSICP"/>
</dbReference>
<dbReference type="CDD" id="cd00333">
    <property type="entry name" value="MIP"/>
    <property type="match status" value="1"/>
</dbReference>
<feature type="transmembrane region" description="Helical" evidence="10">
    <location>
        <begin position="88"/>
        <end position="110"/>
    </location>
</feature>
<evidence type="ECO:0000256" key="8">
    <source>
        <dbReference type="ARBA" id="ARBA00023136"/>
    </source>
</evidence>
<protein>
    <submittedName>
        <fullName evidence="11">Aquaporin AQPAe.a</fullName>
    </submittedName>
</protein>
<name>A0A1W0WEI8_HYPEX</name>
<keyword evidence="6 10" id="KW-1133">Transmembrane helix</keyword>
<evidence type="ECO:0000256" key="3">
    <source>
        <dbReference type="ARBA" id="ARBA00022448"/>
    </source>
</evidence>
<dbReference type="PROSITE" id="PS51257">
    <property type="entry name" value="PROKAR_LIPOPROTEIN"/>
    <property type="match status" value="1"/>
</dbReference>
<dbReference type="GO" id="GO:0015250">
    <property type="term" value="F:water channel activity"/>
    <property type="evidence" value="ECO:0007669"/>
    <property type="project" value="TreeGrafter"/>
</dbReference>
<gene>
    <name evidence="11" type="ORF">BV898_12229</name>
</gene>
<comment type="subcellular location">
    <subcellularLocation>
        <location evidence="1">Cell membrane</location>
        <topology evidence="1">Multi-pass membrane protein</topology>
    </subcellularLocation>
</comment>
<dbReference type="PANTHER" id="PTHR19139:SF199">
    <property type="entry name" value="MIP17260P"/>
    <property type="match status" value="1"/>
</dbReference>
<evidence type="ECO:0000256" key="5">
    <source>
        <dbReference type="ARBA" id="ARBA00022692"/>
    </source>
</evidence>
<dbReference type="EMBL" id="MTYJ01000121">
    <property type="protein sequence ID" value="OQV13592.1"/>
    <property type="molecule type" value="Genomic_DNA"/>
</dbReference>
<keyword evidence="3 9" id="KW-0813">Transport</keyword>
<evidence type="ECO:0000256" key="2">
    <source>
        <dbReference type="ARBA" id="ARBA00006175"/>
    </source>
</evidence>
<evidence type="ECO:0000256" key="10">
    <source>
        <dbReference type="SAM" id="Phobius"/>
    </source>
</evidence>
<feature type="transmembrane region" description="Helical" evidence="10">
    <location>
        <begin position="167"/>
        <end position="190"/>
    </location>
</feature>
<dbReference type="PROSITE" id="PS00221">
    <property type="entry name" value="MIP"/>
    <property type="match status" value="1"/>
</dbReference>
<dbReference type="InterPro" id="IPR000425">
    <property type="entry name" value="MIP"/>
</dbReference>
<reference evidence="12" key="1">
    <citation type="submission" date="2017-01" db="EMBL/GenBank/DDBJ databases">
        <title>Comparative genomics of anhydrobiosis in the tardigrade Hypsibius dujardini.</title>
        <authorList>
            <person name="Yoshida Y."/>
            <person name="Koutsovoulos G."/>
            <person name="Laetsch D."/>
            <person name="Stevens L."/>
            <person name="Kumar S."/>
            <person name="Horikawa D."/>
            <person name="Ishino K."/>
            <person name="Komine S."/>
            <person name="Tomita M."/>
            <person name="Blaxter M."/>
            <person name="Arakawa K."/>
        </authorList>
    </citation>
    <scope>NUCLEOTIDE SEQUENCE [LARGE SCALE GENOMIC DNA]</scope>
    <source>
        <strain evidence="12">Z151</strain>
    </source>
</reference>
<dbReference type="Gene3D" id="1.20.1080.10">
    <property type="entry name" value="Glycerol uptake facilitator protein"/>
    <property type="match status" value="1"/>
</dbReference>
<feature type="transmembrane region" description="Helical" evidence="10">
    <location>
        <begin position="12"/>
        <end position="34"/>
    </location>
</feature>
<accession>A0A1W0WEI8</accession>
<keyword evidence="4" id="KW-1003">Cell membrane</keyword>
<evidence type="ECO:0000313" key="12">
    <source>
        <dbReference type="Proteomes" id="UP000192578"/>
    </source>
</evidence>
<dbReference type="InterPro" id="IPR034294">
    <property type="entry name" value="Aquaporin_transptr"/>
</dbReference>
<dbReference type="PANTHER" id="PTHR19139">
    <property type="entry name" value="AQUAPORIN TRANSPORTER"/>
    <property type="match status" value="1"/>
</dbReference>
<evidence type="ECO:0000256" key="6">
    <source>
        <dbReference type="ARBA" id="ARBA00022989"/>
    </source>
</evidence>
<dbReference type="SUPFAM" id="SSF81338">
    <property type="entry name" value="Aquaporin-like"/>
    <property type="match status" value="1"/>
</dbReference>
<comment type="similarity">
    <text evidence="2 9">Belongs to the MIP/aquaporin (TC 1.A.8) family.</text>
</comment>
<keyword evidence="8 10" id="KW-0472">Membrane</keyword>
<dbReference type="InterPro" id="IPR023271">
    <property type="entry name" value="Aquaporin-like"/>
</dbReference>
<keyword evidence="5 9" id="KW-0812">Transmembrane</keyword>
<keyword evidence="7" id="KW-0346">Stress response</keyword>
<dbReference type="Proteomes" id="UP000192578">
    <property type="component" value="Unassembled WGS sequence"/>
</dbReference>